<proteinExistence type="predicted"/>
<name>A0A1U9YKL3_9BACL</name>
<organism evidence="1 2">
    <name type="scientific">Paenibacillus larvae subsp. pulvifaciens</name>
    <dbReference type="NCBI Taxonomy" id="1477"/>
    <lineage>
        <taxon>Bacteria</taxon>
        <taxon>Bacillati</taxon>
        <taxon>Bacillota</taxon>
        <taxon>Bacilli</taxon>
        <taxon>Bacillales</taxon>
        <taxon>Paenibacillaceae</taxon>
        <taxon>Paenibacillus</taxon>
    </lineage>
</organism>
<dbReference type="SUPFAM" id="SSF56059">
    <property type="entry name" value="Glutathione synthetase ATP-binding domain-like"/>
    <property type="match status" value="1"/>
</dbReference>
<accession>A0A1U9YKL3</accession>
<gene>
    <name evidence="1" type="ORF">B7C51_16815</name>
</gene>
<dbReference type="Proteomes" id="UP000192727">
    <property type="component" value="Chromosome"/>
</dbReference>
<dbReference type="RefSeq" id="WP_077996930.1">
    <property type="nucleotide sequence ID" value="NZ_CP019794.1"/>
</dbReference>
<dbReference type="InterPro" id="IPR026838">
    <property type="entry name" value="YheC/D"/>
</dbReference>
<dbReference type="AlphaFoldDB" id="A0A1U9YKL3"/>
<dbReference type="EMBL" id="CP020557">
    <property type="protein sequence ID" value="ARF69114.1"/>
    <property type="molecule type" value="Genomic_DNA"/>
</dbReference>
<protein>
    <submittedName>
        <fullName evidence="1">Endospore coat-associated protein</fullName>
    </submittedName>
</protein>
<sequence length="372" mass="42444">MEAFTSVKPVPALGILSVAHPKRLFMGNHQNFIDLIQTGKELGAEVVVITTSDIHPGAKHILAYTYDFTNKSWTRKVVSMPKVIYNRIPNRDTEKHPDVQNTLNACIKNKKMIVFNQGFFDKWTLFEWLKSRPSRIYIPTTKKLTSKQVLETVIQQHPVVYLKPVQGKAGKGIMKIERVTKPSSLVYRLSVQKEKKTQQSLHPSVERLWAKIEGITENNDYIIQQGIQLASYKDRPYDLRALIQKTSKGKWSITGIGARIAGRESITTHVPRGGSIDNPIKLLIKGFGEQKAMRILNRTKRAALELAQQIEKASRQKLGEMSMDLGIDITGKIWFFEANSKPMKFDEPDIRKKSLERIIQYSMFLTAKQKRG</sequence>
<evidence type="ECO:0000313" key="2">
    <source>
        <dbReference type="Proteomes" id="UP000192727"/>
    </source>
</evidence>
<evidence type="ECO:0000313" key="1">
    <source>
        <dbReference type="EMBL" id="ARF69114.1"/>
    </source>
</evidence>
<dbReference type="GeneID" id="64217824"/>
<dbReference type="Pfam" id="PF14398">
    <property type="entry name" value="ATPgrasp_YheCD"/>
    <property type="match status" value="1"/>
</dbReference>
<reference evidence="1 2" key="1">
    <citation type="submission" date="2017-03" db="EMBL/GenBank/DDBJ databases">
        <title>Paenibacillus larvae genome sequencing.</title>
        <authorList>
            <person name="Dingman D.W."/>
        </authorList>
    </citation>
    <scope>NUCLEOTIDE SEQUENCE [LARGE SCALE GENOMIC DNA]</scope>
    <source>
        <strain evidence="1 2">SAG 10367</strain>
    </source>
</reference>